<dbReference type="GO" id="GO:0016301">
    <property type="term" value="F:kinase activity"/>
    <property type="evidence" value="ECO:0007669"/>
    <property type="project" value="UniProtKB-KW"/>
</dbReference>
<gene>
    <name evidence="2" type="ORF">Slin15195_G123170</name>
</gene>
<accession>A0A9Q9ERW7</accession>
<dbReference type="Proteomes" id="UP001056384">
    <property type="component" value="Chromosome 12"/>
</dbReference>
<proteinExistence type="predicted"/>
<protein>
    <submittedName>
        <fullName evidence="2">Aminoglycoside phosphotransferase, protein kinase-like domain superfamily</fullName>
    </submittedName>
</protein>
<dbReference type="SUPFAM" id="SSF56112">
    <property type="entry name" value="Protein kinase-like (PK-like)"/>
    <property type="match status" value="1"/>
</dbReference>
<sequence>MTAILQPVSPPEIIFKSKMSSSNAARSPDRGSIQRVAANALQTRNVTVDRFHGSLFRTFKLQPSPEFFYILRCRPSMSVRLLRHEEDRLHTEAYILQALRGRSDLLVPRLIECQSTTAVIGSPYLISGPFKGVLLSDIEAQLSKQALASIDRSMGTFVKRLTYITGTHFGPLHSSTPSSTSHSWSKCFANMLESILRDAEDALVSLPYDFIRDQIFRHRASLDQITQPKLVLVEMVRDQNIVVDPKSCTTSGLLDWSTAVWGDPYLSDCFYNPSVGFVEGFGKLPNGTTEERIRQYLYILYHALLAIVRQCYRPTEDGDELAARRNLTSALTQLNSIPR</sequence>
<dbReference type="InterPro" id="IPR051678">
    <property type="entry name" value="AGP_Transferase"/>
</dbReference>
<dbReference type="OrthoDB" id="5210591at2759"/>
<reference evidence="2" key="1">
    <citation type="submission" date="2022-06" db="EMBL/GenBank/DDBJ databases">
        <title>Complete genome sequences of two strains of the flax pathogen Septoria linicola.</title>
        <authorList>
            <person name="Lapalu N."/>
            <person name="Simon A."/>
            <person name="Demenou B."/>
            <person name="Paumier D."/>
            <person name="Guillot M.-P."/>
            <person name="Gout L."/>
            <person name="Valade R."/>
        </authorList>
    </citation>
    <scope>NUCLEOTIDE SEQUENCE</scope>
    <source>
        <strain evidence="2">SE15195</strain>
    </source>
</reference>
<keyword evidence="3" id="KW-1185">Reference proteome</keyword>
<evidence type="ECO:0000259" key="1">
    <source>
        <dbReference type="Pfam" id="PF01636"/>
    </source>
</evidence>
<keyword evidence="2" id="KW-0418">Kinase</keyword>
<name>A0A9Q9ERW7_9PEZI</name>
<evidence type="ECO:0000313" key="2">
    <source>
        <dbReference type="EMBL" id="USW58998.1"/>
    </source>
</evidence>
<dbReference type="PANTHER" id="PTHR21310:SF59">
    <property type="entry name" value="AMINOGLYCOSIDE PHOSPHOTRANSFERASE DOMAIN-CONTAINING PROTEIN"/>
    <property type="match status" value="1"/>
</dbReference>
<dbReference type="InterPro" id="IPR011009">
    <property type="entry name" value="Kinase-like_dom_sf"/>
</dbReference>
<dbReference type="EMBL" id="CP099429">
    <property type="protein sequence ID" value="USW58998.1"/>
    <property type="molecule type" value="Genomic_DNA"/>
</dbReference>
<dbReference type="InterPro" id="IPR002575">
    <property type="entry name" value="Aminoglycoside_PTrfase"/>
</dbReference>
<feature type="domain" description="Aminoglycoside phosphotransferase" evidence="1">
    <location>
        <begin position="56"/>
        <end position="265"/>
    </location>
</feature>
<dbReference type="AlphaFoldDB" id="A0A9Q9ERW7"/>
<organism evidence="2 3">
    <name type="scientific">Septoria linicola</name>
    <dbReference type="NCBI Taxonomy" id="215465"/>
    <lineage>
        <taxon>Eukaryota</taxon>
        <taxon>Fungi</taxon>
        <taxon>Dikarya</taxon>
        <taxon>Ascomycota</taxon>
        <taxon>Pezizomycotina</taxon>
        <taxon>Dothideomycetes</taxon>
        <taxon>Dothideomycetidae</taxon>
        <taxon>Mycosphaerellales</taxon>
        <taxon>Mycosphaerellaceae</taxon>
        <taxon>Septoria</taxon>
    </lineage>
</organism>
<dbReference type="PANTHER" id="PTHR21310">
    <property type="entry name" value="AMINOGLYCOSIDE PHOSPHOTRANSFERASE-RELATED-RELATED"/>
    <property type="match status" value="1"/>
</dbReference>
<dbReference type="Pfam" id="PF01636">
    <property type="entry name" value="APH"/>
    <property type="match status" value="1"/>
</dbReference>
<evidence type="ECO:0000313" key="3">
    <source>
        <dbReference type="Proteomes" id="UP001056384"/>
    </source>
</evidence>
<keyword evidence="2" id="KW-0808">Transferase</keyword>